<dbReference type="Pfam" id="PF04755">
    <property type="entry name" value="PAP_fibrillin"/>
    <property type="match status" value="1"/>
</dbReference>
<evidence type="ECO:0000313" key="7">
    <source>
        <dbReference type="Proteomes" id="UP001530400"/>
    </source>
</evidence>
<organism evidence="6 7">
    <name type="scientific">Cyclotella atomus</name>
    <dbReference type="NCBI Taxonomy" id="382360"/>
    <lineage>
        <taxon>Eukaryota</taxon>
        <taxon>Sar</taxon>
        <taxon>Stramenopiles</taxon>
        <taxon>Ochrophyta</taxon>
        <taxon>Bacillariophyta</taxon>
        <taxon>Coscinodiscophyceae</taxon>
        <taxon>Thalassiosirophycidae</taxon>
        <taxon>Stephanodiscales</taxon>
        <taxon>Stephanodiscaceae</taxon>
        <taxon>Cyclotella</taxon>
    </lineage>
</organism>
<evidence type="ECO:0000313" key="6">
    <source>
        <dbReference type="EMBL" id="KAL3774102.1"/>
    </source>
</evidence>
<evidence type="ECO:0000256" key="2">
    <source>
        <dbReference type="ARBA" id="ARBA00022640"/>
    </source>
</evidence>
<accession>A0ABD3NDZ6</accession>
<dbReference type="Proteomes" id="UP001530400">
    <property type="component" value="Unassembled WGS sequence"/>
</dbReference>
<evidence type="ECO:0000256" key="4">
    <source>
        <dbReference type="SAM" id="SignalP"/>
    </source>
</evidence>
<feature type="compositionally biased region" description="Low complexity" evidence="3">
    <location>
        <begin position="35"/>
        <end position="47"/>
    </location>
</feature>
<keyword evidence="7" id="KW-1185">Reference proteome</keyword>
<proteinExistence type="predicted"/>
<dbReference type="InterPro" id="IPR039633">
    <property type="entry name" value="PAP"/>
</dbReference>
<evidence type="ECO:0000256" key="1">
    <source>
        <dbReference type="ARBA" id="ARBA00004474"/>
    </source>
</evidence>
<reference evidence="6 7" key="1">
    <citation type="submission" date="2024-10" db="EMBL/GenBank/DDBJ databases">
        <title>Updated reference genomes for cyclostephanoid diatoms.</title>
        <authorList>
            <person name="Roberts W.R."/>
            <person name="Alverson A.J."/>
        </authorList>
    </citation>
    <scope>NUCLEOTIDE SEQUENCE [LARGE SCALE GENOMIC DNA]</scope>
    <source>
        <strain evidence="6 7">AJA010-31</strain>
    </source>
</reference>
<protein>
    <recommendedName>
        <fullName evidence="5">Plastid lipid-associated protein/fibrillin conserved domain-containing protein</fullName>
    </recommendedName>
</protein>
<keyword evidence="4" id="KW-0732">Signal</keyword>
<dbReference type="AlphaFoldDB" id="A0ABD3NDZ6"/>
<comment type="subcellular location">
    <subcellularLocation>
        <location evidence="1">Plastid</location>
    </subcellularLocation>
</comment>
<dbReference type="InterPro" id="IPR006843">
    <property type="entry name" value="PAP/fibrillin_dom"/>
</dbReference>
<comment type="caution">
    <text evidence="6">The sequence shown here is derived from an EMBL/GenBank/DDBJ whole genome shotgun (WGS) entry which is preliminary data.</text>
</comment>
<gene>
    <name evidence="6" type="ORF">ACHAWO_008498</name>
</gene>
<dbReference type="EMBL" id="JALLPJ020001210">
    <property type="protein sequence ID" value="KAL3774102.1"/>
    <property type="molecule type" value="Genomic_DNA"/>
</dbReference>
<feature type="chain" id="PRO_5044831078" description="Plastid lipid-associated protein/fibrillin conserved domain-containing protein" evidence="4">
    <location>
        <begin position="23"/>
        <end position="320"/>
    </location>
</feature>
<dbReference type="GO" id="GO:0009536">
    <property type="term" value="C:plastid"/>
    <property type="evidence" value="ECO:0007669"/>
    <property type="project" value="UniProtKB-SubCell"/>
</dbReference>
<dbReference type="PANTHER" id="PTHR31906">
    <property type="entry name" value="PLASTID-LIPID-ASSOCIATED PROTEIN 4, CHLOROPLASTIC-RELATED"/>
    <property type="match status" value="1"/>
</dbReference>
<keyword evidence="2" id="KW-0934">Plastid</keyword>
<evidence type="ECO:0000259" key="5">
    <source>
        <dbReference type="Pfam" id="PF04755"/>
    </source>
</evidence>
<feature type="domain" description="Plastid lipid-associated protein/fibrillin conserved" evidence="5">
    <location>
        <begin position="64"/>
        <end position="308"/>
    </location>
</feature>
<name>A0ABD3NDZ6_9STRA</name>
<feature type="region of interest" description="Disordered" evidence="3">
    <location>
        <begin position="32"/>
        <end position="52"/>
    </location>
</feature>
<sequence>MKYLHRQLAAVLTALSVVGSHAFIQPNLASSNIRPTSSSLSSTAAAPPSSPWFTDEETVSKSKLKTQILQLGAALDRGQSYNPTSGSYYESSMELARSKIQSLIALADSSNVPTSLDDIAGEWELVFTTVKHGIFRSSPFFLAVQEAFEYAEEKEAFGQDKATLFFKLHELQTCSWGASKIGRVAQRIDPSKGYLYSEFDTSIFSLTVIPILGFWKLLPTFGGCVVTASKAEMQEGGKLQMEVDYTTSRPVEGLSGLGEWIWSVKVPVGSIWKFLPWNKGRRAECSVTVRYFDEDVRIVEDKSGDLFVYSRPVVPRQLDI</sequence>
<feature type="signal peptide" evidence="4">
    <location>
        <begin position="1"/>
        <end position="22"/>
    </location>
</feature>
<evidence type="ECO:0000256" key="3">
    <source>
        <dbReference type="SAM" id="MobiDB-lite"/>
    </source>
</evidence>